<keyword evidence="5" id="KW-1185">Reference proteome</keyword>
<dbReference type="PANTHER" id="PTHR34512">
    <property type="entry name" value="CELL SURFACE PROTEIN"/>
    <property type="match status" value="1"/>
</dbReference>
<feature type="chain" id="PRO_5030869150" description="Pyrrolo-quinoline quinone repeat domain-containing protein" evidence="2">
    <location>
        <begin position="25"/>
        <end position="503"/>
    </location>
</feature>
<evidence type="ECO:0000313" key="4">
    <source>
        <dbReference type="EMBL" id="MBB3210332.1"/>
    </source>
</evidence>
<feature type="compositionally biased region" description="Basic and acidic residues" evidence="1">
    <location>
        <begin position="380"/>
        <end position="395"/>
    </location>
</feature>
<evidence type="ECO:0000259" key="3">
    <source>
        <dbReference type="Pfam" id="PF13360"/>
    </source>
</evidence>
<dbReference type="InterPro" id="IPR018391">
    <property type="entry name" value="PQQ_b-propeller_rpt"/>
</dbReference>
<dbReference type="SUPFAM" id="SSF50998">
    <property type="entry name" value="Quinoprotein alcohol dehydrogenase-like"/>
    <property type="match status" value="1"/>
</dbReference>
<feature type="region of interest" description="Disordered" evidence="1">
    <location>
        <begin position="347"/>
        <end position="430"/>
    </location>
</feature>
<dbReference type="AlphaFoldDB" id="A0A7W5E6U2"/>
<protein>
    <recommendedName>
        <fullName evidence="3">Pyrrolo-quinoline quinone repeat domain-containing protein</fullName>
    </recommendedName>
</protein>
<evidence type="ECO:0000256" key="1">
    <source>
        <dbReference type="SAM" id="MobiDB-lite"/>
    </source>
</evidence>
<dbReference type="PANTHER" id="PTHR34512:SF30">
    <property type="entry name" value="OUTER MEMBRANE PROTEIN ASSEMBLY FACTOR BAMB"/>
    <property type="match status" value="1"/>
</dbReference>
<dbReference type="InterPro" id="IPR011047">
    <property type="entry name" value="Quinoprotein_ADH-like_sf"/>
</dbReference>
<feature type="domain" description="Pyrrolo-quinoline quinone repeat" evidence="3">
    <location>
        <begin position="96"/>
        <end position="344"/>
    </location>
</feature>
<gene>
    <name evidence="4" type="ORF">FHS27_006179</name>
</gene>
<dbReference type="EMBL" id="JACHXU010000035">
    <property type="protein sequence ID" value="MBB3210332.1"/>
    <property type="molecule type" value="Genomic_DNA"/>
</dbReference>
<feature type="compositionally biased region" description="Gly residues" evidence="1">
    <location>
        <begin position="366"/>
        <end position="379"/>
    </location>
</feature>
<dbReference type="Pfam" id="PF13360">
    <property type="entry name" value="PQQ_2"/>
    <property type="match status" value="1"/>
</dbReference>
<dbReference type="RefSeq" id="WP_184309562.1">
    <property type="nucleotide sequence ID" value="NZ_JACHXU010000035.1"/>
</dbReference>
<sequence>MFRTLTSTSLVSAIVIAMSFSLHADWARFRGPNGTGIAESDAPTEFGADKNIQWKLELPGRGISSPIVVGDKLFVTCYSGYGMGNGEGSLEDLKRHLVCVDRQSGKTIWTKTVNAKMPEDEFRPPGVTTHGYASNTPVSDGTHVYAFFGKSGVYAYDLDGNELWSKSVGAERSGKGFGSAASPIVFEDSLIVNAADESRSLVWLDKNTGEEKFRMQDDGLGECWTTPIVVGDGDSSYVVISVIGEVWGFNTSTGKLDWYADGVNSRNAQVSAVLGDDNIVYATGEEGVAIRAGGEGDVSDANTVWEGRVRPRYATPVVVDGYLYSVSGSVFECLDAKTGERVFQERLPGAPAGEDSGPPAGDARGQRGGGRGAGGFGGRGGDEGGAREGGAREGGPRAGGFSGGPGGGGFRGGAGGGGRGGRRGGGGGGGDYASPVVANGKIYIMTNAGMVHVVEAKPEFKVLASNDMTFDKSGFGATPAISDGNLFLRSNNTLYCIGKTEAE</sequence>
<dbReference type="InterPro" id="IPR002372">
    <property type="entry name" value="PQQ_rpt_dom"/>
</dbReference>
<feature type="compositionally biased region" description="Gly residues" evidence="1">
    <location>
        <begin position="396"/>
        <end position="430"/>
    </location>
</feature>
<dbReference type="Gene3D" id="2.130.10.10">
    <property type="entry name" value="YVTN repeat-like/Quinoprotein amine dehydrogenase"/>
    <property type="match status" value="2"/>
</dbReference>
<dbReference type="InterPro" id="IPR015943">
    <property type="entry name" value="WD40/YVTN_repeat-like_dom_sf"/>
</dbReference>
<reference evidence="4 5" key="1">
    <citation type="submission" date="2020-08" db="EMBL/GenBank/DDBJ databases">
        <title>Genomic Encyclopedia of Type Strains, Phase III (KMG-III): the genomes of soil and plant-associated and newly described type strains.</title>
        <authorList>
            <person name="Whitman W."/>
        </authorList>
    </citation>
    <scope>NUCLEOTIDE SEQUENCE [LARGE SCALE GENOMIC DNA]</scope>
    <source>
        <strain evidence="4 5">CECT 8075</strain>
    </source>
</reference>
<dbReference type="Gene3D" id="2.40.10.480">
    <property type="match status" value="1"/>
</dbReference>
<keyword evidence="2" id="KW-0732">Signal</keyword>
<dbReference type="Proteomes" id="UP000536179">
    <property type="component" value="Unassembled WGS sequence"/>
</dbReference>
<dbReference type="SMART" id="SM00564">
    <property type="entry name" value="PQQ"/>
    <property type="match status" value="4"/>
</dbReference>
<organism evidence="4 5">
    <name type="scientific">Aporhodopirellula rubra</name>
    <dbReference type="NCBI Taxonomy" id="980271"/>
    <lineage>
        <taxon>Bacteria</taxon>
        <taxon>Pseudomonadati</taxon>
        <taxon>Planctomycetota</taxon>
        <taxon>Planctomycetia</taxon>
        <taxon>Pirellulales</taxon>
        <taxon>Pirellulaceae</taxon>
        <taxon>Aporhodopirellula</taxon>
    </lineage>
</organism>
<proteinExistence type="predicted"/>
<evidence type="ECO:0000256" key="2">
    <source>
        <dbReference type="SAM" id="SignalP"/>
    </source>
</evidence>
<name>A0A7W5E6U2_9BACT</name>
<feature type="signal peptide" evidence="2">
    <location>
        <begin position="1"/>
        <end position="24"/>
    </location>
</feature>
<comment type="caution">
    <text evidence="4">The sequence shown here is derived from an EMBL/GenBank/DDBJ whole genome shotgun (WGS) entry which is preliminary data.</text>
</comment>
<accession>A0A7W5E6U2</accession>
<evidence type="ECO:0000313" key="5">
    <source>
        <dbReference type="Proteomes" id="UP000536179"/>
    </source>
</evidence>